<sequence length="369" mass="42968">MTASLATDNNKTPSETLALKKHWSTAWIRSNIEAAKLVKGMLDKNEQGLIIITNNISEWKNKIHLIHSNEINENSFCTLINNENIEKEQMEDYWIYTIKRKLIIIDDDIVIDGNIYIVDCEIKLQENVQITTQVFITNNAMINQQELKQKIVPIQWDIKIHCYIPVILQDLEDKKQQCLQENCFTDAFSHAQEHLQICVDNFGSKHPFVANSYNYLGLICEECDVAIECYKKALKISLDSFGINHPWIANICNHLGNEYGRNKQYDEAIEYCEKALAIRLHNFGINHISVARSYDDLGVPYFYTGQHDKAIKCLQKELDILLHIFKKDHIHIAFTYENLGFVFGDKQMYSKSIEYHENSLQIKKEYLEI</sequence>
<dbReference type="EMBL" id="ASPP01037773">
    <property type="protein sequence ID" value="ETO01642.1"/>
    <property type="molecule type" value="Genomic_DNA"/>
</dbReference>
<reference evidence="4 5" key="1">
    <citation type="journal article" date="2013" name="Curr. Biol.">
        <title>The Genome of the Foraminiferan Reticulomyxa filosa.</title>
        <authorList>
            <person name="Glockner G."/>
            <person name="Hulsmann N."/>
            <person name="Schleicher M."/>
            <person name="Noegel A.A."/>
            <person name="Eichinger L."/>
            <person name="Gallinger C."/>
            <person name="Pawlowski J."/>
            <person name="Sierra R."/>
            <person name="Euteneuer U."/>
            <person name="Pillet L."/>
            <person name="Moustafa A."/>
            <person name="Platzer M."/>
            <person name="Groth M."/>
            <person name="Szafranski K."/>
            <person name="Schliwa M."/>
        </authorList>
    </citation>
    <scope>NUCLEOTIDE SEQUENCE [LARGE SCALE GENOMIC DNA]</scope>
</reference>
<dbReference type="SUPFAM" id="SSF48452">
    <property type="entry name" value="TPR-like"/>
    <property type="match status" value="1"/>
</dbReference>
<evidence type="ECO:0000256" key="3">
    <source>
        <dbReference type="PROSITE-ProRule" id="PRU00339"/>
    </source>
</evidence>
<dbReference type="Proteomes" id="UP000023152">
    <property type="component" value="Unassembled WGS sequence"/>
</dbReference>
<feature type="repeat" description="TPR" evidence="3">
    <location>
        <begin position="249"/>
        <end position="282"/>
    </location>
</feature>
<dbReference type="PANTHER" id="PTHR45641">
    <property type="entry name" value="TETRATRICOPEPTIDE REPEAT PROTEIN (AFU_ORTHOLOGUE AFUA_6G03870)"/>
    <property type="match status" value="1"/>
</dbReference>
<dbReference type="Pfam" id="PF13424">
    <property type="entry name" value="TPR_12"/>
    <property type="match status" value="1"/>
</dbReference>
<dbReference type="SMART" id="SM00028">
    <property type="entry name" value="TPR"/>
    <property type="match status" value="4"/>
</dbReference>
<protein>
    <submittedName>
        <fullName evidence="4">Uncharacterized protein</fullName>
    </submittedName>
</protein>
<dbReference type="PROSITE" id="PS50005">
    <property type="entry name" value="TPR"/>
    <property type="match status" value="1"/>
</dbReference>
<organism evidence="4 5">
    <name type="scientific">Reticulomyxa filosa</name>
    <dbReference type="NCBI Taxonomy" id="46433"/>
    <lineage>
        <taxon>Eukaryota</taxon>
        <taxon>Sar</taxon>
        <taxon>Rhizaria</taxon>
        <taxon>Retaria</taxon>
        <taxon>Foraminifera</taxon>
        <taxon>Monothalamids</taxon>
        <taxon>Reticulomyxidae</taxon>
        <taxon>Reticulomyxa</taxon>
    </lineage>
</organism>
<dbReference type="InterPro" id="IPR019734">
    <property type="entry name" value="TPR_rpt"/>
</dbReference>
<proteinExistence type="predicted"/>
<accession>X6LKH5</accession>
<evidence type="ECO:0000313" key="4">
    <source>
        <dbReference type="EMBL" id="ETO01642.1"/>
    </source>
</evidence>
<gene>
    <name evidence="4" type="ORF">RFI_35798</name>
</gene>
<evidence type="ECO:0000256" key="2">
    <source>
        <dbReference type="ARBA" id="ARBA00022803"/>
    </source>
</evidence>
<evidence type="ECO:0000313" key="5">
    <source>
        <dbReference type="Proteomes" id="UP000023152"/>
    </source>
</evidence>
<evidence type="ECO:0000256" key="1">
    <source>
        <dbReference type="ARBA" id="ARBA00022737"/>
    </source>
</evidence>
<comment type="caution">
    <text evidence="4">The sequence shown here is derived from an EMBL/GenBank/DDBJ whole genome shotgun (WGS) entry which is preliminary data.</text>
</comment>
<dbReference type="AlphaFoldDB" id="X6LKH5"/>
<keyword evidence="1" id="KW-0677">Repeat</keyword>
<dbReference type="Gene3D" id="1.25.40.10">
    <property type="entry name" value="Tetratricopeptide repeat domain"/>
    <property type="match status" value="1"/>
</dbReference>
<dbReference type="OrthoDB" id="5986190at2759"/>
<dbReference type="InterPro" id="IPR011990">
    <property type="entry name" value="TPR-like_helical_dom_sf"/>
</dbReference>
<name>X6LKH5_RETFI</name>
<keyword evidence="2 3" id="KW-0802">TPR repeat</keyword>
<keyword evidence="5" id="KW-1185">Reference proteome</keyword>
<dbReference type="PANTHER" id="PTHR45641:SF1">
    <property type="entry name" value="AAA+ ATPASE DOMAIN-CONTAINING PROTEIN"/>
    <property type="match status" value="1"/>
</dbReference>